<dbReference type="SUPFAM" id="SSF51338">
    <property type="entry name" value="Composite domain of metallo-dependent hydrolases"/>
    <property type="match status" value="1"/>
</dbReference>
<dbReference type="PANTHER" id="PTHR43135:SF3">
    <property type="entry name" value="ALPHA-D-RIBOSE 1-METHYLPHOSPHONATE 5-TRIPHOSPHATE DIPHOSPHATASE"/>
    <property type="match status" value="1"/>
</dbReference>
<feature type="domain" description="Amidohydrolase-related" evidence="2">
    <location>
        <begin position="78"/>
        <end position="420"/>
    </location>
</feature>
<dbReference type="InterPro" id="IPR032466">
    <property type="entry name" value="Metal_Hydrolase"/>
</dbReference>
<dbReference type="SUPFAM" id="SSF51556">
    <property type="entry name" value="Metallo-dependent hydrolases"/>
    <property type="match status" value="1"/>
</dbReference>
<dbReference type="Gene3D" id="3.40.50.10910">
    <property type="entry name" value="Amidohydrolase"/>
    <property type="match status" value="1"/>
</dbReference>
<dbReference type="Proteomes" id="UP001497602">
    <property type="component" value="Unassembled WGS sequence"/>
</dbReference>
<dbReference type="Gene3D" id="2.30.40.10">
    <property type="entry name" value="Urease, subunit C, domain 1"/>
    <property type="match status" value="1"/>
</dbReference>
<comment type="caution">
    <text evidence="3">The sequence shown here is derived from an EMBL/GenBank/DDBJ whole genome shotgun (WGS) entry which is preliminary data.</text>
</comment>
<dbReference type="Pfam" id="PF01979">
    <property type="entry name" value="Amidohydro_1"/>
    <property type="match status" value="1"/>
</dbReference>
<dbReference type="EMBL" id="CAXJRC010000044">
    <property type="protein sequence ID" value="CAL2108375.1"/>
    <property type="molecule type" value="Genomic_DNA"/>
</dbReference>
<proteinExistence type="predicted"/>
<evidence type="ECO:0000313" key="4">
    <source>
        <dbReference type="Proteomes" id="UP001497602"/>
    </source>
</evidence>
<name>A0ABM9PRE4_9FLAO</name>
<gene>
    <name evidence="3" type="ORF">T190115A13A_70148</name>
</gene>
<dbReference type="InterPro" id="IPR006680">
    <property type="entry name" value="Amidohydro-rel"/>
</dbReference>
<dbReference type="RefSeq" id="WP_348739965.1">
    <property type="nucleotide sequence ID" value="NZ_CAXJRC010000044.1"/>
</dbReference>
<sequence length="440" mass="50099">MQTRTGFLCFLFLCISSFGFTQTKIIAFENVNIIPMDKDTILPNKRVIIQNGRIHTIESASKPASIPIDEIIPASGKYLMPGLAETHYHLQNNIQNEFKLLIANGITSARNMAEYPGQDQITIRNQVQKNAYLAPHYYTAGPYLMRKDFRNTHSLDSIIKLHLAKGYDYLKLADNLPKETYLKLLAETQKNHIDVIGHGQRNLPLEFSLRMKSIAHVEEFMNILPKKVLLSDALLNQAAQQVKTSGVYVSPTLGIFEMIGKYASKEGAEVLHKNPNLKYLPKHYVNYWTSDKINYRTHSWFTTPESLERLARELKWQQKFTLILHQNGVPLMAGSDTYGLFLPGFSLHHELELIHSAGLSTYETLKTATVVPARYFNTYSQSGTITEGKLADVVLLEKNPLENIQHTRSVLGVMLKGKWMNRKKLDAYLLEVAQSYQTKK</sequence>
<dbReference type="Gene3D" id="1.20.58.520">
    <property type="entry name" value="Amidohydrolase"/>
    <property type="match status" value="1"/>
</dbReference>
<evidence type="ECO:0000313" key="3">
    <source>
        <dbReference type="EMBL" id="CAL2108375.1"/>
    </source>
</evidence>
<evidence type="ECO:0000256" key="1">
    <source>
        <dbReference type="SAM" id="SignalP"/>
    </source>
</evidence>
<reference evidence="3 4" key="1">
    <citation type="submission" date="2024-05" db="EMBL/GenBank/DDBJ databases">
        <authorList>
            <person name="Duchaud E."/>
        </authorList>
    </citation>
    <scope>NUCLEOTIDE SEQUENCE [LARGE SCALE GENOMIC DNA]</scope>
    <source>
        <strain evidence="3">Ena-SAMPLE-TAB-13-05-2024-13:56:06:370-140305</strain>
    </source>
</reference>
<keyword evidence="4" id="KW-1185">Reference proteome</keyword>
<accession>A0ABM9PRE4</accession>
<feature type="chain" id="PRO_5047240726" evidence="1">
    <location>
        <begin position="22"/>
        <end position="440"/>
    </location>
</feature>
<keyword evidence="1" id="KW-0732">Signal</keyword>
<dbReference type="InterPro" id="IPR051781">
    <property type="entry name" value="Metallo-dep_Hydrolase"/>
</dbReference>
<feature type="signal peptide" evidence="1">
    <location>
        <begin position="1"/>
        <end position="21"/>
    </location>
</feature>
<evidence type="ECO:0000259" key="2">
    <source>
        <dbReference type="Pfam" id="PF01979"/>
    </source>
</evidence>
<organism evidence="3 4">
    <name type="scientific">Tenacibaculum vairaonense</name>
    <dbReference type="NCBI Taxonomy" id="3137860"/>
    <lineage>
        <taxon>Bacteria</taxon>
        <taxon>Pseudomonadati</taxon>
        <taxon>Bacteroidota</taxon>
        <taxon>Flavobacteriia</taxon>
        <taxon>Flavobacteriales</taxon>
        <taxon>Flavobacteriaceae</taxon>
        <taxon>Tenacibaculum</taxon>
    </lineage>
</organism>
<dbReference type="PANTHER" id="PTHR43135">
    <property type="entry name" value="ALPHA-D-RIBOSE 1-METHYLPHOSPHONATE 5-TRIPHOSPHATE DIPHOSPHATASE"/>
    <property type="match status" value="1"/>
</dbReference>
<dbReference type="Gene3D" id="3.30.110.90">
    <property type="entry name" value="Amidohydrolase"/>
    <property type="match status" value="1"/>
</dbReference>
<dbReference type="InterPro" id="IPR011059">
    <property type="entry name" value="Metal-dep_hydrolase_composite"/>
</dbReference>
<protein>
    <submittedName>
        <fullName evidence="3">Imidazolonepropionase-like amidohydrolase</fullName>
    </submittedName>
</protein>